<name>Q4SF92_TETNG</name>
<feature type="signal peptide" evidence="1">
    <location>
        <begin position="1"/>
        <end position="30"/>
    </location>
</feature>
<proteinExistence type="predicted"/>
<protein>
    <submittedName>
        <fullName evidence="2">(spotted green pufferfish) hypothetical protein</fullName>
    </submittedName>
</protein>
<dbReference type="EMBL" id="CAAE01014607">
    <property type="protein sequence ID" value="CAG00690.1"/>
    <property type="molecule type" value="Genomic_DNA"/>
</dbReference>
<dbReference type="AlphaFoldDB" id="Q4SF92"/>
<sequence>MASTQRCGYFWLLWRRTFLALSVYALGARGAEDQGSFNGEVQTTLNE</sequence>
<reference evidence="2" key="2">
    <citation type="submission" date="2004-02" db="EMBL/GenBank/DDBJ databases">
        <authorList>
            <consortium name="Genoscope"/>
            <consortium name="Whitehead Institute Centre for Genome Research"/>
        </authorList>
    </citation>
    <scope>NUCLEOTIDE SEQUENCE</scope>
</reference>
<dbReference type="KEGG" id="tng:GSTEN00019202G001"/>
<gene>
    <name evidence="2" type="ORF">GSTENG00019202001</name>
</gene>
<comment type="caution">
    <text evidence="2">The sequence shown here is derived from an EMBL/GenBank/DDBJ whole genome shotgun (WGS) entry which is preliminary data.</text>
</comment>
<reference evidence="2" key="1">
    <citation type="journal article" date="2004" name="Nature">
        <title>Genome duplication in the teleost fish Tetraodon nigroviridis reveals the early vertebrate proto-karyotype.</title>
        <authorList>
            <person name="Jaillon O."/>
            <person name="Aury J.-M."/>
            <person name="Brunet F."/>
            <person name="Petit J.-L."/>
            <person name="Stange-Thomann N."/>
            <person name="Mauceli E."/>
            <person name="Bouneau L."/>
            <person name="Fischer C."/>
            <person name="Ozouf-Costaz C."/>
            <person name="Bernot A."/>
            <person name="Nicaud S."/>
            <person name="Jaffe D."/>
            <person name="Fisher S."/>
            <person name="Lutfalla G."/>
            <person name="Dossat C."/>
            <person name="Segurens B."/>
            <person name="Dasilva C."/>
            <person name="Salanoubat M."/>
            <person name="Levy M."/>
            <person name="Boudet N."/>
            <person name="Castellano S."/>
            <person name="Anthouard V."/>
            <person name="Jubin C."/>
            <person name="Castelli V."/>
            <person name="Katinka M."/>
            <person name="Vacherie B."/>
            <person name="Biemont C."/>
            <person name="Skalli Z."/>
            <person name="Cattolico L."/>
            <person name="Poulain J."/>
            <person name="De Berardinis V."/>
            <person name="Cruaud C."/>
            <person name="Duprat S."/>
            <person name="Brottier P."/>
            <person name="Coutanceau J.-P."/>
            <person name="Gouzy J."/>
            <person name="Parra G."/>
            <person name="Lardier G."/>
            <person name="Chapple C."/>
            <person name="McKernan K.J."/>
            <person name="McEwan P."/>
            <person name="Bosak S."/>
            <person name="Kellis M."/>
            <person name="Volff J.-N."/>
            <person name="Guigo R."/>
            <person name="Zody M.C."/>
            <person name="Mesirov J."/>
            <person name="Lindblad-Toh K."/>
            <person name="Birren B."/>
            <person name="Nusbaum C."/>
            <person name="Kahn D."/>
            <person name="Robinson-Rechavi M."/>
            <person name="Laudet V."/>
            <person name="Schachter V."/>
            <person name="Quetier F."/>
            <person name="Saurin W."/>
            <person name="Scarpelli C."/>
            <person name="Wincker P."/>
            <person name="Lander E.S."/>
            <person name="Weissenbach J."/>
            <person name="Roest Crollius H."/>
        </authorList>
    </citation>
    <scope>NUCLEOTIDE SEQUENCE [LARGE SCALE GENOMIC DNA]</scope>
</reference>
<keyword evidence="1" id="KW-0732">Signal</keyword>
<evidence type="ECO:0000256" key="1">
    <source>
        <dbReference type="SAM" id="SignalP"/>
    </source>
</evidence>
<accession>Q4SF92</accession>
<organism evidence="2">
    <name type="scientific">Tetraodon nigroviridis</name>
    <name type="common">Spotted green pufferfish</name>
    <name type="synonym">Chelonodon nigroviridis</name>
    <dbReference type="NCBI Taxonomy" id="99883"/>
    <lineage>
        <taxon>Eukaryota</taxon>
        <taxon>Metazoa</taxon>
        <taxon>Chordata</taxon>
        <taxon>Craniata</taxon>
        <taxon>Vertebrata</taxon>
        <taxon>Euteleostomi</taxon>
        <taxon>Actinopterygii</taxon>
        <taxon>Neopterygii</taxon>
        <taxon>Teleostei</taxon>
        <taxon>Neoteleostei</taxon>
        <taxon>Acanthomorphata</taxon>
        <taxon>Eupercaria</taxon>
        <taxon>Tetraodontiformes</taxon>
        <taxon>Tetradontoidea</taxon>
        <taxon>Tetraodontidae</taxon>
        <taxon>Tetraodon</taxon>
    </lineage>
</organism>
<evidence type="ECO:0000313" key="2">
    <source>
        <dbReference type="EMBL" id="CAG00690.1"/>
    </source>
</evidence>
<feature type="chain" id="PRO_5004243924" evidence="1">
    <location>
        <begin position="31"/>
        <end position="47"/>
    </location>
</feature>